<gene>
    <name evidence="1" type="ORF">FSCOSCO3_A021178</name>
</gene>
<protein>
    <submittedName>
        <fullName evidence="1">Uncharacterized protein</fullName>
    </submittedName>
</protein>
<sequence length="67" mass="7597">MLILSSEVPSVIKITVISLTSVTLVFLRGEEEAIAWGNDVFDMEKMKERALVEKREGKKTEAQLEMK</sequence>
<evidence type="ECO:0000313" key="2">
    <source>
        <dbReference type="Proteomes" id="UP001314229"/>
    </source>
</evidence>
<keyword evidence="2" id="KW-1185">Reference proteome</keyword>
<reference evidence="1 2" key="1">
    <citation type="submission" date="2024-01" db="EMBL/GenBank/DDBJ databases">
        <authorList>
            <person name="Alioto T."/>
            <person name="Alioto T."/>
            <person name="Gomez Garrido J."/>
        </authorList>
    </citation>
    <scope>NUCLEOTIDE SEQUENCE [LARGE SCALE GENOMIC DNA]</scope>
</reference>
<proteinExistence type="predicted"/>
<organism evidence="1 2">
    <name type="scientific">Scomber scombrus</name>
    <name type="common">Atlantic mackerel</name>
    <name type="synonym">Scomber vernalis</name>
    <dbReference type="NCBI Taxonomy" id="13677"/>
    <lineage>
        <taxon>Eukaryota</taxon>
        <taxon>Metazoa</taxon>
        <taxon>Chordata</taxon>
        <taxon>Craniata</taxon>
        <taxon>Vertebrata</taxon>
        <taxon>Euteleostomi</taxon>
        <taxon>Actinopterygii</taxon>
        <taxon>Neopterygii</taxon>
        <taxon>Teleostei</taxon>
        <taxon>Neoteleostei</taxon>
        <taxon>Acanthomorphata</taxon>
        <taxon>Pelagiaria</taxon>
        <taxon>Scombriformes</taxon>
        <taxon>Scombridae</taxon>
        <taxon>Scomber</taxon>
    </lineage>
</organism>
<name>A0AAV1Q0B5_SCOSC</name>
<evidence type="ECO:0000313" key="1">
    <source>
        <dbReference type="EMBL" id="CAK6977426.1"/>
    </source>
</evidence>
<feature type="non-terminal residue" evidence="1">
    <location>
        <position position="67"/>
    </location>
</feature>
<comment type="caution">
    <text evidence="1">The sequence shown here is derived from an EMBL/GenBank/DDBJ whole genome shotgun (WGS) entry which is preliminary data.</text>
</comment>
<dbReference type="Proteomes" id="UP001314229">
    <property type="component" value="Unassembled WGS sequence"/>
</dbReference>
<dbReference type="EMBL" id="CAWUFR010000408">
    <property type="protein sequence ID" value="CAK6977426.1"/>
    <property type="molecule type" value="Genomic_DNA"/>
</dbReference>
<accession>A0AAV1Q0B5</accession>
<dbReference type="AlphaFoldDB" id="A0AAV1Q0B5"/>